<dbReference type="EMBL" id="JAUUDS010000007">
    <property type="protein sequence ID" value="MDP1028233.1"/>
    <property type="molecule type" value="Genomic_DNA"/>
</dbReference>
<dbReference type="PANTHER" id="PTHR35369">
    <property type="entry name" value="BLR3025 PROTEIN-RELATED"/>
    <property type="match status" value="1"/>
</dbReference>
<gene>
    <name evidence="3" type="ORF">Q5H91_13495</name>
</gene>
<feature type="domain" description="DNA polymerase Y-family little finger" evidence="2">
    <location>
        <begin position="30"/>
        <end position="126"/>
    </location>
</feature>
<reference evidence="3 4" key="1">
    <citation type="submission" date="2023-07" db="EMBL/GenBank/DDBJ databases">
        <authorList>
            <person name="Kim M.K."/>
        </authorList>
    </citation>
    <scope>NUCLEOTIDE SEQUENCE [LARGE SCALE GENOMIC DNA]</scope>
    <source>
        <strain evidence="3 4">KR1UV-12</strain>
    </source>
</reference>
<sequence length="307" mass="34349">FGEAAATAVRRLSGESVGAPLAPRRVQAPVAVERRFAEPVARTEFALTVIGELAAEAAALLAERHEGGRRWQVRLFRADGAVHGLRVETGRPTRDVALLLRLLRERIDALADPLDPGFGYDLIRLDVVLAERLDAAQLRLEGGTARERSADNSVAELVDRLSTRLGRGRVRRFAARDSHIPEQAELMLPAAAPAPPSAPAWPAAEPGEPPLRPIYLFDPPQPIDNVVAEVPDGPPARFRWRRTLHEVARAEGPERIAGEWWRRHDSAVPTRDYYRIEDRRGRRFWIFRHGLFGEVEAPRWYIHGLFA</sequence>
<protein>
    <submittedName>
        <fullName evidence="3">DNA polymerase Y family protein</fullName>
    </submittedName>
</protein>
<comment type="caution">
    <text evidence="3">The sequence shown here is derived from an EMBL/GenBank/DDBJ whole genome shotgun (WGS) entry which is preliminary data.</text>
</comment>
<dbReference type="InterPro" id="IPR050356">
    <property type="entry name" value="SulA_CellDiv_inhibitor"/>
</dbReference>
<dbReference type="Proteomes" id="UP001230685">
    <property type="component" value="Unassembled WGS sequence"/>
</dbReference>
<evidence type="ECO:0000256" key="1">
    <source>
        <dbReference type="ARBA" id="ARBA00022763"/>
    </source>
</evidence>
<proteinExistence type="predicted"/>
<keyword evidence="1" id="KW-0227">DNA damage</keyword>
<accession>A0ABT9EMP3</accession>
<keyword evidence="4" id="KW-1185">Reference proteome</keyword>
<dbReference type="PANTHER" id="PTHR35369:SF2">
    <property type="entry name" value="BLR3025 PROTEIN"/>
    <property type="match status" value="1"/>
</dbReference>
<evidence type="ECO:0000259" key="2">
    <source>
        <dbReference type="Pfam" id="PF11799"/>
    </source>
</evidence>
<organism evidence="3 4">
    <name type="scientific">Sphingomonas aurea</name>
    <dbReference type="NCBI Taxonomy" id="3063994"/>
    <lineage>
        <taxon>Bacteria</taxon>
        <taxon>Pseudomonadati</taxon>
        <taxon>Pseudomonadota</taxon>
        <taxon>Alphaproteobacteria</taxon>
        <taxon>Sphingomonadales</taxon>
        <taxon>Sphingomonadaceae</taxon>
        <taxon>Sphingomonas</taxon>
    </lineage>
</organism>
<feature type="non-terminal residue" evidence="3">
    <location>
        <position position="1"/>
    </location>
</feature>
<evidence type="ECO:0000313" key="3">
    <source>
        <dbReference type="EMBL" id="MDP1028233.1"/>
    </source>
</evidence>
<dbReference type="Pfam" id="PF11799">
    <property type="entry name" value="IMS_C"/>
    <property type="match status" value="1"/>
</dbReference>
<evidence type="ECO:0000313" key="4">
    <source>
        <dbReference type="Proteomes" id="UP001230685"/>
    </source>
</evidence>
<name>A0ABT9EMP3_9SPHN</name>
<dbReference type="InterPro" id="IPR017961">
    <property type="entry name" value="DNA_pol_Y-fam_little_finger"/>
</dbReference>